<dbReference type="EMBL" id="CP001160">
    <property type="protein sequence ID" value="ACI65045.1"/>
    <property type="molecule type" value="Genomic_DNA"/>
</dbReference>
<sequence length="236" mass="26707">MNYSKLLHLLLFTHITNASPQCETEDDLVLETCTLKDLTDSVLIDICHRIGLDMETHVLPSLYDVDEDEEAGVGDTSIQQPRVYKHEDYVMGAEECLMIEDEMERLAREDPELLDQLEREALQDDPELFAEIIADILTQDKSLLAEIVQKLSQDKPDFVKEMADGMLENGEGLEDRPDIVGYLLASLISEDDSLLDEYDLMFASHFGEFDDEVDELMEDGLGAEEKQEGADAKDEL</sequence>
<feature type="signal peptide" evidence="1">
    <location>
        <begin position="1"/>
        <end position="18"/>
    </location>
</feature>
<organism evidence="2 3">
    <name type="scientific">Thalassiosira pseudonana</name>
    <name type="common">Marine diatom</name>
    <name type="synonym">Cyclotella nana</name>
    <dbReference type="NCBI Taxonomy" id="35128"/>
    <lineage>
        <taxon>Eukaryota</taxon>
        <taxon>Sar</taxon>
        <taxon>Stramenopiles</taxon>
        <taxon>Ochrophyta</taxon>
        <taxon>Bacillariophyta</taxon>
        <taxon>Coscinodiscophyceae</taxon>
        <taxon>Thalassiosirophycidae</taxon>
        <taxon>Thalassiosirales</taxon>
        <taxon>Thalassiosiraceae</taxon>
        <taxon>Thalassiosira</taxon>
    </lineage>
</organism>
<dbReference type="AlphaFoldDB" id="B5YNU0"/>
<dbReference type="HOGENOM" id="CLU_1177470_0_0_1"/>
<dbReference type="GeneID" id="7450590"/>
<dbReference type="PaxDb" id="35128-Thaps7271"/>
<reference evidence="2 3" key="2">
    <citation type="journal article" date="2008" name="Nature">
        <title>The Phaeodactylum genome reveals the evolutionary history of diatom genomes.</title>
        <authorList>
            <person name="Bowler C."/>
            <person name="Allen A.E."/>
            <person name="Badger J.H."/>
            <person name="Grimwood J."/>
            <person name="Jabbari K."/>
            <person name="Kuo A."/>
            <person name="Maheswari U."/>
            <person name="Martens C."/>
            <person name="Maumus F."/>
            <person name="Otillar R.P."/>
            <person name="Rayko E."/>
            <person name="Salamov A."/>
            <person name="Vandepoele K."/>
            <person name="Beszteri B."/>
            <person name="Gruber A."/>
            <person name="Heijde M."/>
            <person name="Katinka M."/>
            <person name="Mock T."/>
            <person name="Valentin K."/>
            <person name="Verret F."/>
            <person name="Berges J.A."/>
            <person name="Brownlee C."/>
            <person name="Cadoret J.P."/>
            <person name="Chiovitti A."/>
            <person name="Choi C.J."/>
            <person name="Coesel S."/>
            <person name="De Martino A."/>
            <person name="Detter J.C."/>
            <person name="Durkin C."/>
            <person name="Falciatore A."/>
            <person name="Fournet J."/>
            <person name="Haruta M."/>
            <person name="Huysman M.J."/>
            <person name="Jenkins B.D."/>
            <person name="Jiroutova K."/>
            <person name="Jorgensen R.E."/>
            <person name="Joubert Y."/>
            <person name="Kaplan A."/>
            <person name="Kroger N."/>
            <person name="Kroth P.G."/>
            <person name="La Roche J."/>
            <person name="Lindquist E."/>
            <person name="Lommer M."/>
            <person name="Martin-Jezequel V."/>
            <person name="Lopez P.J."/>
            <person name="Lucas S."/>
            <person name="Mangogna M."/>
            <person name="McGinnis K."/>
            <person name="Medlin L.K."/>
            <person name="Montsant A."/>
            <person name="Oudot-Le Secq M.P."/>
            <person name="Napoli C."/>
            <person name="Obornik M."/>
            <person name="Parker M.S."/>
            <person name="Petit J.L."/>
            <person name="Porcel B.M."/>
            <person name="Poulsen N."/>
            <person name="Robison M."/>
            <person name="Rychlewski L."/>
            <person name="Rynearson T.A."/>
            <person name="Schmutz J."/>
            <person name="Shapiro H."/>
            <person name="Siaut M."/>
            <person name="Stanley M."/>
            <person name="Sussman M.R."/>
            <person name="Taylor A.R."/>
            <person name="Vardi A."/>
            <person name="von Dassow P."/>
            <person name="Vyverman W."/>
            <person name="Willis A."/>
            <person name="Wyrwicz L.S."/>
            <person name="Rokhsar D.S."/>
            <person name="Weissenbach J."/>
            <person name="Armbrust E.V."/>
            <person name="Green B.R."/>
            <person name="Van de Peer Y."/>
            <person name="Grigoriev I.V."/>
        </authorList>
    </citation>
    <scope>NUCLEOTIDE SEQUENCE [LARGE SCALE GENOMIC DNA]</scope>
    <source>
        <strain evidence="2 3">CCMP1335</strain>
    </source>
</reference>
<reference evidence="2 3" key="1">
    <citation type="journal article" date="2004" name="Science">
        <title>The genome of the diatom Thalassiosira pseudonana: ecology, evolution, and metabolism.</title>
        <authorList>
            <person name="Armbrust E.V."/>
            <person name="Berges J.A."/>
            <person name="Bowler C."/>
            <person name="Green B.R."/>
            <person name="Martinez D."/>
            <person name="Putnam N.H."/>
            <person name="Zhou S."/>
            <person name="Allen A.E."/>
            <person name="Apt K.E."/>
            <person name="Bechner M."/>
            <person name="Brzezinski M.A."/>
            <person name="Chaal B.K."/>
            <person name="Chiovitti A."/>
            <person name="Davis A.K."/>
            <person name="Demarest M.S."/>
            <person name="Detter J.C."/>
            <person name="Glavina T."/>
            <person name="Goodstein D."/>
            <person name="Hadi M.Z."/>
            <person name="Hellsten U."/>
            <person name="Hildebrand M."/>
            <person name="Jenkins B.D."/>
            <person name="Jurka J."/>
            <person name="Kapitonov V.V."/>
            <person name="Kroger N."/>
            <person name="Lau W.W."/>
            <person name="Lane T.W."/>
            <person name="Larimer F.W."/>
            <person name="Lippmeier J.C."/>
            <person name="Lucas S."/>
            <person name="Medina M."/>
            <person name="Montsant A."/>
            <person name="Obornik M."/>
            <person name="Parker M.S."/>
            <person name="Palenik B."/>
            <person name="Pazour G.J."/>
            <person name="Richardson P.M."/>
            <person name="Rynearson T.A."/>
            <person name="Saito M.A."/>
            <person name="Schwartz D.C."/>
            <person name="Thamatrakoln K."/>
            <person name="Valentin K."/>
            <person name="Vardi A."/>
            <person name="Wilkerson F.P."/>
            <person name="Rokhsar D.S."/>
        </authorList>
    </citation>
    <scope>NUCLEOTIDE SEQUENCE [LARGE SCALE GENOMIC DNA]</scope>
    <source>
        <strain evidence="2 3">CCMP1335</strain>
    </source>
</reference>
<evidence type="ECO:0000256" key="1">
    <source>
        <dbReference type="SAM" id="SignalP"/>
    </source>
</evidence>
<feature type="chain" id="PRO_5002839182" evidence="1">
    <location>
        <begin position="19"/>
        <end position="236"/>
    </location>
</feature>
<dbReference type="Proteomes" id="UP000001449">
    <property type="component" value="Chromosome 7"/>
</dbReference>
<proteinExistence type="predicted"/>
<gene>
    <name evidence="2" type="ORF">THAPS_7271</name>
</gene>
<name>B5YNU0_THAPS</name>
<accession>B5YNU0</accession>
<dbReference type="InParanoid" id="B5YNU0"/>
<protein>
    <submittedName>
        <fullName evidence="2">Uncharacterized protein</fullName>
    </submittedName>
</protein>
<evidence type="ECO:0000313" key="2">
    <source>
        <dbReference type="EMBL" id="ACI65045.1"/>
    </source>
</evidence>
<dbReference type="KEGG" id="tps:THAPS_7271"/>
<keyword evidence="3" id="KW-1185">Reference proteome</keyword>
<evidence type="ECO:0000313" key="3">
    <source>
        <dbReference type="Proteomes" id="UP000001449"/>
    </source>
</evidence>
<dbReference type="RefSeq" id="XP_002296328.1">
    <property type="nucleotide sequence ID" value="XM_002296292.1"/>
</dbReference>
<keyword evidence="1" id="KW-0732">Signal</keyword>